<accession>A0ABW7F9D5</accession>
<sequence>MKWPPLSLFVVVGLTALASWAWRSHVAAEDGQLLAQRAKPGDIRMISSETCGWCTVARRWMTQQRVPFTECFIERDAQCLADYQALGGRGTPTLVVRGQTVTGFDRARIIGILEQAEPNRQR</sequence>
<dbReference type="RefSeq" id="WP_394483465.1">
    <property type="nucleotide sequence ID" value="NZ_JBIGHV010000011.1"/>
</dbReference>
<dbReference type="SUPFAM" id="SSF52833">
    <property type="entry name" value="Thioredoxin-like"/>
    <property type="match status" value="1"/>
</dbReference>
<dbReference type="CDD" id="cd02976">
    <property type="entry name" value="NrdH"/>
    <property type="match status" value="1"/>
</dbReference>
<dbReference type="EMBL" id="JBIGHV010000011">
    <property type="protein sequence ID" value="MFG6433070.1"/>
    <property type="molecule type" value="Genomic_DNA"/>
</dbReference>
<dbReference type="Proteomes" id="UP001606210">
    <property type="component" value="Unassembled WGS sequence"/>
</dbReference>
<dbReference type="InterPro" id="IPR002109">
    <property type="entry name" value="Glutaredoxin"/>
</dbReference>
<organism evidence="2 3">
    <name type="scientific">Pelomonas parva</name>
    <dbReference type="NCBI Taxonomy" id="3299032"/>
    <lineage>
        <taxon>Bacteria</taxon>
        <taxon>Pseudomonadati</taxon>
        <taxon>Pseudomonadota</taxon>
        <taxon>Betaproteobacteria</taxon>
        <taxon>Burkholderiales</taxon>
        <taxon>Sphaerotilaceae</taxon>
        <taxon>Roseateles</taxon>
    </lineage>
</organism>
<evidence type="ECO:0000313" key="3">
    <source>
        <dbReference type="Proteomes" id="UP001606210"/>
    </source>
</evidence>
<gene>
    <name evidence="2" type="ORF">ACG00Y_24365</name>
</gene>
<dbReference type="Pfam" id="PF00462">
    <property type="entry name" value="Glutaredoxin"/>
    <property type="match status" value="1"/>
</dbReference>
<evidence type="ECO:0000259" key="1">
    <source>
        <dbReference type="Pfam" id="PF00462"/>
    </source>
</evidence>
<comment type="caution">
    <text evidence="2">The sequence shown here is derived from an EMBL/GenBank/DDBJ whole genome shotgun (WGS) entry which is preliminary data.</text>
</comment>
<dbReference type="InterPro" id="IPR036249">
    <property type="entry name" value="Thioredoxin-like_sf"/>
</dbReference>
<feature type="domain" description="Glutaredoxin" evidence="1">
    <location>
        <begin position="45"/>
        <end position="100"/>
    </location>
</feature>
<evidence type="ECO:0000313" key="2">
    <source>
        <dbReference type="EMBL" id="MFG6433070.1"/>
    </source>
</evidence>
<keyword evidence="3" id="KW-1185">Reference proteome</keyword>
<reference evidence="2 3" key="1">
    <citation type="submission" date="2024-08" db="EMBL/GenBank/DDBJ databases">
        <authorList>
            <person name="Lu H."/>
        </authorList>
    </citation>
    <scope>NUCLEOTIDE SEQUENCE [LARGE SCALE GENOMIC DNA]</scope>
    <source>
        <strain evidence="2 3">LYH14W</strain>
    </source>
</reference>
<dbReference type="PROSITE" id="PS51354">
    <property type="entry name" value="GLUTAREDOXIN_2"/>
    <property type="match status" value="1"/>
</dbReference>
<dbReference type="Gene3D" id="3.40.30.10">
    <property type="entry name" value="Glutaredoxin"/>
    <property type="match status" value="1"/>
</dbReference>
<name>A0ABW7F9D5_9BURK</name>
<proteinExistence type="predicted"/>
<protein>
    <submittedName>
        <fullName evidence="2">Glutaredoxin family protein</fullName>
    </submittedName>
</protein>